<accession>A0ACB9NYM4</accession>
<comment type="caution">
    <text evidence="1">The sequence shown here is derived from an EMBL/GenBank/DDBJ whole genome shotgun (WGS) entry which is preliminary data.</text>
</comment>
<reference evidence="2" key="1">
    <citation type="journal article" date="2023" name="Front. Plant Sci.">
        <title>Chromosomal-level genome assembly of Melastoma candidum provides insights into trichome evolution.</title>
        <authorList>
            <person name="Zhong Y."/>
            <person name="Wu W."/>
            <person name="Sun C."/>
            <person name="Zou P."/>
            <person name="Liu Y."/>
            <person name="Dai S."/>
            <person name="Zhou R."/>
        </authorList>
    </citation>
    <scope>NUCLEOTIDE SEQUENCE [LARGE SCALE GENOMIC DNA]</scope>
</reference>
<gene>
    <name evidence="1" type="ORF">MLD38_026305</name>
</gene>
<name>A0ACB9NYM4_9MYRT</name>
<dbReference type="Proteomes" id="UP001057402">
    <property type="component" value="Chromosome 7"/>
</dbReference>
<sequence length="127" mass="14045">MDGGEFWGLDCWSNPAHAMLFVAAPVEVMDWSSWFRKQLLKDSSKAAATSTPTPDPTEAKDPPSPSKKQPRAFTVDTFNCFPLQDDGDEPGRDIESGATAEGNHKRDLSEWQERHATLALARVKELA</sequence>
<protein>
    <submittedName>
        <fullName evidence="1">Uncharacterized protein</fullName>
    </submittedName>
</protein>
<dbReference type="EMBL" id="CM042886">
    <property type="protein sequence ID" value="KAI4341603.1"/>
    <property type="molecule type" value="Genomic_DNA"/>
</dbReference>
<proteinExistence type="predicted"/>
<organism evidence="1 2">
    <name type="scientific">Melastoma candidum</name>
    <dbReference type="NCBI Taxonomy" id="119954"/>
    <lineage>
        <taxon>Eukaryota</taxon>
        <taxon>Viridiplantae</taxon>
        <taxon>Streptophyta</taxon>
        <taxon>Embryophyta</taxon>
        <taxon>Tracheophyta</taxon>
        <taxon>Spermatophyta</taxon>
        <taxon>Magnoliopsida</taxon>
        <taxon>eudicotyledons</taxon>
        <taxon>Gunneridae</taxon>
        <taxon>Pentapetalae</taxon>
        <taxon>rosids</taxon>
        <taxon>malvids</taxon>
        <taxon>Myrtales</taxon>
        <taxon>Melastomataceae</taxon>
        <taxon>Melastomatoideae</taxon>
        <taxon>Melastomateae</taxon>
        <taxon>Melastoma</taxon>
    </lineage>
</organism>
<keyword evidence="2" id="KW-1185">Reference proteome</keyword>
<evidence type="ECO:0000313" key="1">
    <source>
        <dbReference type="EMBL" id="KAI4341603.1"/>
    </source>
</evidence>
<evidence type="ECO:0000313" key="2">
    <source>
        <dbReference type="Proteomes" id="UP001057402"/>
    </source>
</evidence>